<dbReference type="EMBL" id="JAATJC010000001">
    <property type="protein sequence ID" value="NJC04768.1"/>
    <property type="molecule type" value="Genomic_DNA"/>
</dbReference>
<evidence type="ECO:0000313" key="1">
    <source>
        <dbReference type="EMBL" id="NJC04768.1"/>
    </source>
</evidence>
<organism evidence="1 2">
    <name type="scientific">Sphingomonas kaistensis</name>
    <dbReference type="NCBI Taxonomy" id="298708"/>
    <lineage>
        <taxon>Bacteria</taxon>
        <taxon>Pseudomonadati</taxon>
        <taxon>Pseudomonadota</taxon>
        <taxon>Alphaproteobacteria</taxon>
        <taxon>Sphingomonadales</taxon>
        <taxon>Sphingomonadaceae</taxon>
        <taxon>Sphingomonas</taxon>
    </lineage>
</organism>
<dbReference type="NCBIfam" id="TIGR04409">
    <property type="entry name" value="LptC_YrbK"/>
    <property type="match status" value="1"/>
</dbReference>
<accession>A0A7X5Y3Z9</accession>
<dbReference type="GO" id="GO:0005886">
    <property type="term" value="C:plasma membrane"/>
    <property type="evidence" value="ECO:0007669"/>
    <property type="project" value="InterPro"/>
</dbReference>
<comment type="caution">
    <text evidence="1">The sequence shown here is derived from an EMBL/GenBank/DDBJ whole genome shotgun (WGS) entry which is preliminary data.</text>
</comment>
<dbReference type="Proteomes" id="UP000558192">
    <property type="component" value="Unassembled WGS sequence"/>
</dbReference>
<sequence>MSEAANLQREKAQHWAEPGSRHDKLVSTLKIALPSAVGVVAAIFLMLPLTEDQEVSFILDKKDVGRAEERMKIEAARYSGTDDKGQPFVLIADRAVQQTSNVPVVDINGMRARLGLAQGPATIEALRGRYDLDRQQVAVSGPVRVSGPDGEQLVTRDVLIDLKSRQVRSTGQTGGQMPVGSFNADNMSADLGTRQVALNGAVTGKLALGTFSAGRMRADLDSRVVVLDGGARLKITPGTVR</sequence>
<gene>
    <name evidence="1" type="ORF">GGQ97_000561</name>
</gene>
<reference evidence="1 2" key="1">
    <citation type="submission" date="2020-03" db="EMBL/GenBank/DDBJ databases">
        <title>Genomic Encyclopedia of Type Strains, Phase IV (KMG-IV): sequencing the most valuable type-strain genomes for metagenomic binning, comparative biology and taxonomic classification.</title>
        <authorList>
            <person name="Goeker M."/>
        </authorList>
    </citation>
    <scope>NUCLEOTIDE SEQUENCE [LARGE SCALE GENOMIC DNA]</scope>
    <source>
        <strain evidence="1 2">DSM 16846</strain>
    </source>
</reference>
<evidence type="ECO:0000313" key="2">
    <source>
        <dbReference type="Proteomes" id="UP000558192"/>
    </source>
</evidence>
<dbReference type="GO" id="GO:0015221">
    <property type="term" value="F:lipopolysaccharide transmembrane transporter activity"/>
    <property type="evidence" value="ECO:0007669"/>
    <property type="project" value="InterPro"/>
</dbReference>
<dbReference type="InterPro" id="IPR026265">
    <property type="entry name" value="LptC"/>
</dbReference>
<dbReference type="Pfam" id="PF06835">
    <property type="entry name" value="LptC"/>
    <property type="match status" value="1"/>
</dbReference>
<dbReference type="RefSeq" id="WP_168067545.1">
    <property type="nucleotide sequence ID" value="NZ_JAATJC010000001.1"/>
</dbReference>
<dbReference type="AlphaFoldDB" id="A0A7X5Y3Z9"/>
<name>A0A7X5Y3Z9_9SPHN</name>
<proteinExistence type="predicted"/>
<dbReference type="Gene3D" id="2.60.450.10">
    <property type="entry name" value="Lipopolysaccharide (LPS) transport protein A like domain"/>
    <property type="match status" value="1"/>
</dbReference>
<keyword evidence="2" id="KW-1185">Reference proteome</keyword>
<dbReference type="InterPro" id="IPR010664">
    <property type="entry name" value="LipoPS_assembly_LptC-rel"/>
</dbReference>
<protein>
    <submittedName>
        <fullName evidence="1">Lipopolysaccharide export system protein LptC</fullName>
    </submittedName>
</protein>